<dbReference type="Proteomes" id="UP000680045">
    <property type="component" value="Unassembled WGS sequence"/>
</dbReference>
<protein>
    <submittedName>
        <fullName evidence="1">Uncharacterized protein</fullName>
    </submittedName>
</protein>
<evidence type="ECO:0000313" key="2">
    <source>
        <dbReference type="Proteomes" id="UP000680045"/>
    </source>
</evidence>
<proteinExistence type="predicted"/>
<sequence>MVDATKPGLKVKGVPETVGFKGKNPKVDVTVEDNFDEIRLYLNGSEIFYHEFKEPYKMRSYKKKIEDLELPLKTGNNKIEFKVTDLAGNESNKSFNINKAKINETQPSYSRGLFFVDKFEESEFAYSMLKKHTS</sequence>
<comment type="caution">
    <text evidence="1">The sequence shown here is derived from an EMBL/GenBank/DDBJ whole genome shotgun (WGS) entry which is preliminary data.</text>
</comment>
<name>A0A941FGH4_9BACI</name>
<dbReference type="AlphaFoldDB" id="A0A941FGH4"/>
<evidence type="ECO:0000313" key="1">
    <source>
        <dbReference type="EMBL" id="MBR8644368.1"/>
    </source>
</evidence>
<organism evidence="1 2">
    <name type="scientific">Peribacillus frigoritolerans</name>
    <dbReference type="NCBI Taxonomy" id="450367"/>
    <lineage>
        <taxon>Bacteria</taxon>
        <taxon>Bacillati</taxon>
        <taxon>Bacillota</taxon>
        <taxon>Bacilli</taxon>
        <taxon>Bacillales</taxon>
        <taxon>Bacillaceae</taxon>
        <taxon>Peribacillus</taxon>
    </lineage>
</organism>
<dbReference type="EMBL" id="JAGTPW010000007">
    <property type="protein sequence ID" value="MBR8644368.1"/>
    <property type="molecule type" value="Genomic_DNA"/>
</dbReference>
<gene>
    <name evidence="1" type="ORF">KEH51_06085</name>
</gene>
<accession>A0A941FGH4</accession>
<reference evidence="1" key="1">
    <citation type="submission" date="2021-04" db="EMBL/GenBank/DDBJ databases">
        <title>Whole genome sequencing of Enterococci isolates from hospitalized patients.</title>
        <authorList>
            <person name="Ogoti B.M."/>
            <person name="Onyambu F.G."/>
        </authorList>
    </citation>
    <scope>NUCLEOTIDE SEQUENCE</scope>
    <source>
        <strain evidence="1">242</strain>
    </source>
</reference>